<dbReference type="Gene3D" id="3.40.630.30">
    <property type="match status" value="1"/>
</dbReference>
<accession>A0A0Q9XUE1</accession>
<keyword evidence="5" id="KW-1185">Reference proteome</keyword>
<gene>
    <name evidence="3" type="ORF">ABB05_15155</name>
    <name evidence="2" type="ORF">ACA29_12435</name>
</gene>
<dbReference type="STRING" id="217031.ABB05_15155"/>
<organism evidence="2 4">
    <name type="scientific">Lederbergia galactosidilytica</name>
    <dbReference type="NCBI Taxonomy" id="217031"/>
    <lineage>
        <taxon>Bacteria</taxon>
        <taxon>Bacillati</taxon>
        <taxon>Bacillota</taxon>
        <taxon>Bacilli</taxon>
        <taxon>Bacillales</taxon>
        <taxon>Bacillaceae</taxon>
        <taxon>Lederbergia</taxon>
    </lineage>
</organism>
<reference evidence="3 5" key="1">
    <citation type="submission" date="2015-05" db="EMBL/GenBank/DDBJ databases">
        <title>Comparison of genome.</title>
        <authorList>
            <person name="Zheng Z."/>
            <person name="Sun M."/>
        </authorList>
    </citation>
    <scope>NUCLEOTIDE SEQUENCE [LARGE SCALE GENOMIC DNA]</scope>
    <source>
        <strain evidence="3 5">G25-74</strain>
    </source>
</reference>
<dbReference type="InterPro" id="IPR000182">
    <property type="entry name" value="GNAT_dom"/>
</dbReference>
<dbReference type="PROSITE" id="PS51186">
    <property type="entry name" value="GNAT"/>
    <property type="match status" value="1"/>
</dbReference>
<name>A0A0Q9XUE1_9BACI</name>
<evidence type="ECO:0000313" key="5">
    <source>
        <dbReference type="Proteomes" id="UP000077881"/>
    </source>
</evidence>
<dbReference type="GO" id="GO:0016747">
    <property type="term" value="F:acyltransferase activity, transferring groups other than amino-acyl groups"/>
    <property type="evidence" value="ECO:0007669"/>
    <property type="project" value="InterPro"/>
</dbReference>
<evidence type="ECO:0000313" key="2">
    <source>
        <dbReference type="EMBL" id="KRG11941.1"/>
    </source>
</evidence>
<dbReference type="Pfam" id="PF00583">
    <property type="entry name" value="Acetyltransf_1"/>
    <property type="match status" value="1"/>
</dbReference>
<evidence type="ECO:0000259" key="1">
    <source>
        <dbReference type="PROSITE" id="PS51186"/>
    </source>
</evidence>
<feature type="domain" description="N-acetyltransferase" evidence="1">
    <location>
        <begin position="1"/>
        <end position="155"/>
    </location>
</feature>
<protein>
    <recommendedName>
        <fullName evidence="1">N-acetyltransferase domain-containing protein</fullName>
    </recommendedName>
</protein>
<dbReference type="SUPFAM" id="SSF55729">
    <property type="entry name" value="Acyl-CoA N-acyltransferases (Nat)"/>
    <property type="match status" value="1"/>
</dbReference>
<dbReference type="InterPro" id="IPR016181">
    <property type="entry name" value="Acyl_CoA_acyltransferase"/>
</dbReference>
<dbReference type="Proteomes" id="UP000053881">
    <property type="component" value="Unassembled WGS sequence"/>
</dbReference>
<proteinExistence type="predicted"/>
<comment type="caution">
    <text evidence="2">The sequence shown here is derived from an EMBL/GenBank/DDBJ whole genome shotgun (WGS) entry which is preliminary data.</text>
</comment>
<dbReference type="AlphaFoldDB" id="A0A0Q9XUE1"/>
<reference evidence="2 4" key="2">
    <citation type="submission" date="2015-06" db="EMBL/GenBank/DDBJ databases">
        <title>Genome sequencing project of Bacillus galactosidilyticus PL133.</title>
        <authorList>
            <person name="Gaiero J."/>
            <person name="Nicol R."/>
            <person name="Habash M."/>
        </authorList>
    </citation>
    <scope>NUCLEOTIDE SEQUENCE [LARGE SCALE GENOMIC DNA]</scope>
    <source>
        <strain evidence="2 4">PL133</strain>
    </source>
</reference>
<dbReference type="EMBL" id="LDJR01000056">
    <property type="protein sequence ID" value="OAK68425.1"/>
    <property type="molecule type" value="Genomic_DNA"/>
</dbReference>
<evidence type="ECO:0000313" key="4">
    <source>
        <dbReference type="Proteomes" id="UP000053881"/>
    </source>
</evidence>
<evidence type="ECO:0000313" key="3">
    <source>
        <dbReference type="EMBL" id="OAK68425.1"/>
    </source>
</evidence>
<sequence>MQIRNMNENYAREIMHWKYEAPYELYNLDGDDEELQELLHYFCVLENDELIGFFCTGSFAQVHSGHEAGAYPHMNEVVDIGLGLKPEWTGQGFGREFLSFILQHLQRQQNPKAFRLTVAGFNERAMKVYRHLGFKAVTLFTANDIPFLIMIKMIESESE</sequence>
<dbReference type="Proteomes" id="UP000077881">
    <property type="component" value="Unassembled WGS sequence"/>
</dbReference>
<dbReference type="PATRIC" id="fig|217031.4.peg.4130"/>
<dbReference type="EMBL" id="LGPB01000103">
    <property type="protein sequence ID" value="KRG11941.1"/>
    <property type="molecule type" value="Genomic_DNA"/>
</dbReference>
<dbReference type="CDD" id="cd04301">
    <property type="entry name" value="NAT_SF"/>
    <property type="match status" value="1"/>
</dbReference>
<dbReference type="RefSeq" id="WP_064468448.1">
    <property type="nucleotide sequence ID" value="NZ_JAGGKH010000014.1"/>
</dbReference>